<dbReference type="GO" id="GO:0003723">
    <property type="term" value="F:RNA binding"/>
    <property type="evidence" value="ECO:0007669"/>
    <property type="project" value="InterPro"/>
</dbReference>
<protein>
    <submittedName>
        <fullName evidence="2">Response regulator receiver and ANTAR domain protein</fullName>
    </submittedName>
</protein>
<dbReference type="InterPro" id="IPR008327">
    <property type="entry name" value="Sig_transdc_resp-reg_antiterm"/>
</dbReference>
<evidence type="ECO:0000259" key="1">
    <source>
        <dbReference type="PROSITE" id="PS50921"/>
    </source>
</evidence>
<dbReference type="GeneID" id="78315557"/>
<dbReference type="SMART" id="SM01012">
    <property type="entry name" value="ANTAR"/>
    <property type="match status" value="1"/>
</dbReference>
<dbReference type="RefSeq" id="WP_078932147.1">
    <property type="nucleotide sequence ID" value="NZ_FUWG01000002.1"/>
</dbReference>
<dbReference type="PIRSF" id="PIRSF036382">
    <property type="entry name" value="RR_antiterm"/>
    <property type="match status" value="1"/>
</dbReference>
<dbReference type="InterPro" id="IPR011006">
    <property type="entry name" value="CheY-like_superfamily"/>
</dbReference>
<sequence>MEADITSVLVVTKDSKISSPIGQMLVAPVFDVTFCADFNDARRKISEMRYKIIIVDSGDGSDSDFAIDVSDTLSTVLLLAPAHLFDQISYRAEPYGVLTLTKPFDSFYFYNMIKIALAVQAKVQRISSQTVKLKEKMEEIRIVNRAKMLLMQNQKMTEQEAHRFIEKEAMDRCMKRIAVAQNIIEEN</sequence>
<dbReference type="InterPro" id="IPR005561">
    <property type="entry name" value="ANTAR"/>
</dbReference>
<dbReference type="EMBL" id="FUWG01000002">
    <property type="protein sequence ID" value="SJZ29731.1"/>
    <property type="molecule type" value="Genomic_DNA"/>
</dbReference>
<evidence type="ECO:0000313" key="3">
    <source>
        <dbReference type="Proteomes" id="UP000190423"/>
    </source>
</evidence>
<dbReference type="STRING" id="261392.SAMN02745149_00235"/>
<dbReference type="AlphaFoldDB" id="A0A1T4JHX9"/>
<dbReference type="OrthoDB" id="9808843at2"/>
<feature type="domain" description="ANTAR" evidence="1">
    <location>
        <begin position="123"/>
        <end position="184"/>
    </location>
</feature>
<dbReference type="SUPFAM" id="SSF52172">
    <property type="entry name" value="CheY-like"/>
    <property type="match status" value="1"/>
</dbReference>
<dbReference type="Proteomes" id="UP000190423">
    <property type="component" value="Unassembled WGS sequence"/>
</dbReference>
<dbReference type="PROSITE" id="PS50921">
    <property type="entry name" value="ANTAR"/>
    <property type="match status" value="1"/>
</dbReference>
<evidence type="ECO:0000313" key="2">
    <source>
        <dbReference type="EMBL" id="SJZ29731.1"/>
    </source>
</evidence>
<organism evidence="2 3">
    <name type="scientific">Treponema porcinum</name>
    <dbReference type="NCBI Taxonomy" id="261392"/>
    <lineage>
        <taxon>Bacteria</taxon>
        <taxon>Pseudomonadati</taxon>
        <taxon>Spirochaetota</taxon>
        <taxon>Spirochaetia</taxon>
        <taxon>Spirochaetales</taxon>
        <taxon>Treponemataceae</taxon>
        <taxon>Treponema</taxon>
    </lineage>
</organism>
<proteinExistence type="predicted"/>
<dbReference type="Pfam" id="PF03861">
    <property type="entry name" value="ANTAR"/>
    <property type="match status" value="1"/>
</dbReference>
<accession>A0A1T4JHX9</accession>
<name>A0A1T4JHX9_TREPO</name>
<dbReference type="InterPro" id="IPR036388">
    <property type="entry name" value="WH-like_DNA-bd_sf"/>
</dbReference>
<keyword evidence="3" id="KW-1185">Reference proteome</keyword>
<reference evidence="2 3" key="1">
    <citation type="submission" date="2017-02" db="EMBL/GenBank/DDBJ databases">
        <authorList>
            <person name="Peterson S.W."/>
        </authorList>
    </citation>
    <scope>NUCLEOTIDE SEQUENCE [LARGE SCALE GENOMIC DNA]</scope>
    <source>
        <strain evidence="2 3">ATCC BAA-908</strain>
    </source>
</reference>
<gene>
    <name evidence="2" type="ORF">SAMN02745149_00235</name>
</gene>
<dbReference type="Gene3D" id="1.10.10.10">
    <property type="entry name" value="Winged helix-like DNA-binding domain superfamily/Winged helix DNA-binding domain"/>
    <property type="match status" value="1"/>
</dbReference>